<evidence type="ECO:0000256" key="3">
    <source>
        <dbReference type="SAM" id="MobiDB-lite"/>
    </source>
</evidence>
<proteinExistence type="predicted"/>
<dbReference type="Gene3D" id="3.90.400.10">
    <property type="entry name" value="Oligo-1,6-glucosidase, Domain 2"/>
    <property type="match status" value="1"/>
</dbReference>
<keyword evidence="7" id="KW-1185">Reference proteome</keyword>
<evidence type="ECO:0000313" key="7">
    <source>
        <dbReference type="Proteomes" id="UP001174909"/>
    </source>
</evidence>
<dbReference type="FunFam" id="3.90.400.10:FF:000002">
    <property type="entry name" value="Sucrose isomerase"/>
    <property type="match status" value="1"/>
</dbReference>
<dbReference type="InterPro" id="IPR017853">
    <property type="entry name" value="GH"/>
</dbReference>
<feature type="region of interest" description="Disordered" evidence="3">
    <location>
        <begin position="1"/>
        <end position="34"/>
    </location>
</feature>
<feature type="domain" description="Glycosyl hydrolase family 13 catalytic" evidence="5">
    <location>
        <begin position="153"/>
        <end position="352"/>
    </location>
</feature>
<keyword evidence="4" id="KW-1133">Transmembrane helix</keyword>
<evidence type="ECO:0000313" key="6">
    <source>
        <dbReference type="EMBL" id="CAI8055844.1"/>
    </source>
</evidence>
<dbReference type="PANTHER" id="PTHR10357:SF179">
    <property type="entry name" value="NEUTRAL AND BASIC AMINO ACID TRANSPORT PROTEIN RBAT"/>
    <property type="match status" value="1"/>
</dbReference>
<dbReference type="GO" id="GO:0005975">
    <property type="term" value="P:carbohydrate metabolic process"/>
    <property type="evidence" value="ECO:0007669"/>
    <property type="project" value="InterPro"/>
</dbReference>
<accession>A0AA35TX34</accession>
<dbReference type="InterPro" id="IPR006047">
    <property type="entry name" value="GH13_cat_dom"/>
</dbReference>
<feature type="transmembrane region" description="Helical" evidence="4">
    <location>
        <begin position="104"/>
        <end position="125"/>
    </location>
</feature>
<dbReference type="Gene3D" id="3.20.20.80">
    <property type="entry name" value="Glycosidases"/>
    <property type="match status" value="2"/>
</dbReference>
<comment type="caution">
    <text evidence="6">The sequence shown here is derived from an EMBL/GenBank/DDBJ whole genome shotgun (WGS) entry which is preliminary data.</text>
</comment>
<dbReference type="SUPFAM" id="SSF51445">
    <property type="entry name" value="(Trans)glycosidases"/>
    <property type="match status" value="1"/>
</dbReference>
<keyword evidence="4" id="KW-0472">Membrane</keyword>
<gene>
    <name evidence="6" type="ORF">GBAR_LOCUS30454</name>
</gene>
<dbReference type="Proteomes" id="UP001174909">
    <property type="component" value="Unassembled WGS sequence"/>
</dbReference>
<sequence length="352" mass="39293">MSLSISDVERELDPGEGNGTLGDKSSPPDSEEISPVDAVKLQAEGDVELVVEEDAYSGDEDHTLLIAVHSKQAGGGGKKGASLLSAETLFERDSWRYRYTRRGLVVAGLALLLGLVTASITLITLSPSCPSTSCTAELPAEELLWWQKTVIYQAYPRSYQDSNGDGNGDLNGIRSRLDYFTDIGVGTVWLNPIYPSPHMDNGYDIFNYTDIDPLYGDLQDFKDLLEDMHKKGLHILLDFIPNHTSEDHPWFKESRSSQNSSKRDWYLWADGKDGGPPNHWISVFGGSAWAYDDVTGQYYYHAFGDFQPDLNYRNPGVQEAMKDVMKFWLDLGVDGFRVDAAIFLLEDLRAEE</sequence>
<evidence type="ECO:0000259" key="5">
    <source>
        <dbReference type="SMART" id="SM00642"/>
    </source>
</evidence>
<evidence type="ECO:0000256" key="2">
    <source>
        <dbReference type="ARBA" id="ARBA00023295"/>
    </source>
</evidence>
<dbReference type="Pfam" id="PF00128">
    <property type="entry name" value="Alpha-amylase"/>
    <property type="match status" value="1"/>
</dbReference>
<reference evidence="6" key="1">
    <citation type="submission" date="2023-03" db="EMBL/GenBank/DDBJ databases">
        <authorList>
            <person name="Steffen K."/>
            <person name="Cardenas P."/>
        </authorList>
    </citation>
    <scope>NUCLEOTIDE SEQUENCE</scope>
</reference>
<evidence type="ECO:0000256" key="4">
    <source>
        <dbReference type="SAM" id="Phobius"/>
    </source>
</evidence>
<keyword evidence="1" id="KW-0378">Hydrolase</keyword>
<dbReference type="InterPro" id="IPR045857">
    <property type="entry name" value="O16G_dom_2"/>
</dbReference>
<keyword evidence="2" id="KW-0326">Glycosidase</keyword>
<protein>
    <submittedName>
        <fullName evidence="6">Oligo-1,6-glucosidase</fullName>
    </submittedName>
</protein>
<dbReference type="GO" id="GO:0016798">
    <property type="term" value="F:hydrolase activity, acting on glycosyl bonds"/>
    <property type="evidence" value="ECO:0007669"/>
    <property type="project" value="UniProtKB-KW"/>
</dbReference>
<dbReference type="PANTHER" id="PTHR10357">
    <property type="entry name" value="ALPHA-AMYLASE FAMILY MEMBER"/>
    <property type="match status" value="1"/>
</dbReference>
<evidence type="ECO:0000256" key="1">
    <source>
        <dbReference type="ARBA" id="ARBA00022801"/>
    </source>
</evidence>
<dbReference type="AlphaFoldDB" id="A0AA35TX34"/>
<dbReference type="SMART" id="SM00642">
    <property type="entry name" value="Aamy"/>
    <property type="match status" value="1"/>
</dbReference>
<keyword evidence="4" id="KW-0812">Transmembrane</keyword>
<name>A0AA35TX34_GEOBA</name>
<organism evidence="6 7">
    <name type="scientific">Geodia barretti</name>
    <name type="common">Barrett's horny sponge</name>
    <dbReference type="NCBI Taxonomy" id="519541"/>
    <lineage>
        <taxon>Eukaryota</taxon>
        <taxon>Metazoa</taxon>
        <taxon>Porifera</taxon>
        <taxon>Demospongiae</taxon>
        <taxon>Heteroscleromorpha</taxon>
        <taxon>Tetractinellida</taxon>
        <taxon>Astrophorina</taxon>
        <taxon>Geodiidae</taxon>
        <taxon>Geodia</taxon>
    </lineage>
</organism>
<dbReference type="EMBL" id="CASHTH010004313">
    <property type="protein sequence ID" value="CAI8055844.1"/>
    <property type="molecule type" value="Genomic_DNA"/>
</dbReference>